<dbReference type="RefSeq" id="WP_197443143.1">
    <property type="nucleotide sequence ID" value="NZ_CP036433.1"/>
</dbReference>
<feature type="domain" description="DUF1549" evidence="2">
    <location>
        <begin position="275"/>
        <end position="491"/>
    </location>
</feature>
<dbReference type="Pfam" id="PF07583">
    <property type="entry name" value="PSCyt2"/>
    <property type="match status" value="1"/>
</dbReference>
<gene>
    <name evidence="4" type="ORF">Pla8534_19620</name>
</gene>
<dbReference type="Pfam" id="PF07587">
    <property type="entry name" value="PSD1"/>
    <property type="match status" value="1"/>
</dbReference>
<keyword evidence="5" id="KW-1185">Reference proteome</keyword>
<dbReference type="InterPro" id="IPR008964">
    <property type="entry name" value="Invasin/intimin_cell_adhesion"/>
</dbReference>
<sequence precursor="true">MSTIGLNWSRSTRQNRWFRRLAAGFRAACVVFAWCGAGSSVISACAAGPVLPPASQRFAGEASSASPDFQRHVLPLLGRLGCNGRACHGSFQGQGGFQLSLFGYDFAADHASLCGGDSPRVDREDPAESLILQKPTLGIDHEGGERFKPGGWEHRLLQQWIAAGALPRPEEAPTLLELRVEPQEMLFSAVEQTQMLRLIARWSNGEEEDVTPLCRFRSNDESIAVIDASGQVQAVGAGDTHVVAFYDNGVATVSVLLPYATPREEAYPASLTPTPIDKLVVAKLRKLGLTPSELCTDAEFLRRVSLDLTGTPPAPAEIEAFLADSSPDKRGRKIDELLERPTYAAWTTTWLCDLTGATEGNLPVGGEQGVQRDKAVQWYDWIYRRVAENMPYDQLVEGILLAVSREPEQAEADYFAEMSSYFREEDRADFSERKWMPYFWTRGQFSPPQTLRFGYAFLGVRLECAQCHKHPYDQWTKADYEDFEIFFRDVRFRYTLASGKELKEKLGLTADQDSAGYKKLFAQLAHDGTLVPWGDLATPDWKRSRTLRARTSEGVGRVITPRLLGGEELISQSYSDPRQPVMDWLRDPGNPYFARAVVNRVWAKCMGVGLIEPVDDMNLANPASNEPLLAHLAEEFVAHQYDLKWLFRTITRSRTYQLSWRPNATNLHDERNFSRAQLRRLPAEVLCDALDFATATSEEQQTLLHDKSALRDRNIGFPLMRGRGATGAYALKLFGKPERRLVCECERSGEPSLLQTVYLRNDAEVQSRIDRKDGWLAEIAAQDAAWRENHRDALLTEAWLRTLGRPPRPAELELGRLQLAVEEDAAAFRDLLWALLNSKEFILNH</sequence>
<dbReference type="AlphaFoldDB" id="A0A518DQS8"/>
<organism evidence="4 5">
    <name type="scientific">Lignipirellula cremea</name>
    <dbReference type="NCBI Taxonomy" id="2528010"/>
    <lineage>
        <taxon>Bacteria</taxon>
        <taxon>Pseudomonadati</taxon>
        <taxon>Planctomycetota</taxon>
        <taxon>Planctomycetia</taxon>
        <taxon>Pirellulales</taxon>
        <taxon>Pirellulaceae</taxon>
        <taxon>Lignipirellula</taxon>
    </lineage>
</organism>
<dbReference type="InterPro" id="IPR011444">
    <property type="entry name" value="DUF1549"/>
</dbReference>
<dbReference type="InterPro" id="IPR022655">
    <property type="entry name" value="DUF1553"/>
</dbReference>
<dbReference type="PANTHER" id="PTHR35889:SF3">
    <property type="entry name" value="F-BOX DOMAIN-CONTAINING PROTEIN"/>
    <property type="match status" value="1"/>
</dbReference>
<dbReference type="KEGG" id="lcre:Pla8534_19620"/>
<feature type="domain" description="DUF1553" evidence="3">
    <location>
        <begin position="578"/>
        <end position="814"/>
    </location>
</feature>
<evidence type="ECO:0000256" key="1">
    <source>
        <dbReference type="SAM" id="SignalP"/>
    </source>
</evidence>
<accession>A0A518DQS8</accession>
<proteinExistence type="predicted"/>
<evidence type="ECO:0000313" key="5">
    <source>
        <dbReference type="Proteomes" id="UP000317648"/>
    </source>
</evidence>
<feature type="chain" id="PRO_5022244981" description="BIG2 domain-containing protein" evidence="1">
    <location>
        <begin position="34"/>
        <end position="845"/>
    </location>
</feature>
<dbReference type="Gene3D" id="2.60.40.1080">
    <property type="match status" value="1"/>
</dbReference>
<reference evidence="4 5" key="1">
    <citation type="submission" date="2019-02" db="EMBL/GenBank/DDBJ databases">
        <title>Deep-cultivation of Planctomycetes and their phenomic and genomic characterization uncovers novel biology.</title>
        <authorList>
            <person name="Wiegand S."/>
            <person name="Jogler M."/>
            <person name="Boedeker C."/>
            <person name="Pinto D."/>
            <person name="Vollmers J."/>
            <person name="Rivas-Marin E."/>
            <person name="Kohn T."/>
            <person name="Peeters S.H."/>
            <person name="Heuer A."/>
            <person name="Rast P."/>
            <person name="Oberbeckmann S."/>
            <person name="Bunk B."/>
            <person name="Jeske O."/>
            <person name="Meyerdierks A."/>
            <person name="Storesund J.E."/>
            <person name="Kallscheuer N."/>
            <person name="Luecker S."/>
            <person name="Lage O.M."/>
            <person name="Pohl T."/>
            <person name="Merkel B.J."/>
            <person name="Hornburger P."/>
            <person name="Mueller R.-W."/>
            <person name="Bruemmer F."/>
            <person name="Labrenz M."/>
            <person name="Spormann A.M."/>
            <person name="Op den Camp H."/>
            <person name="Overmann J."/>
            <person name="Amann R."/>
            <person name="Jetten M.S.M."/>
            <person name="Mascher T."/>
            <person name="Medema M.H."/>
            <person name="Devos D.P."/>
            <person name="Kaster A.-K."/>
            <person name="Ovreas L."/>
            <person name="Rohde M."/>
            <person name="Galperin M.Y."/>
            <person name="Jogler C."/>
        </authorList>
    </citation>
    <scope>NUCLEOTIDE SEQUENCE [LARGE SCALE GENOMIC DNA]</scope>
    <source>
        <strain evidence="4 5">Pla85_3_4</strain>
    </source>
</reference>
<dbReference type="Proteomes" id="UP000317648">
    <property type="component" value="Chromosome"/>
</dbReference>
<dbReference type="PANTHER" id="PTHR35889">
    <property type="entry name" value="CYCLOINULO-OLIGOSACCHARIDE FRUCTANOTRANSFERASE-RELATED"/>
    <property type="match status" value="1"/>
</dbReference>
<evidence type="ECO:0000259" key="2">
    <source>
        <dbReference type="Pfam" id="PF07583"/>
    </source>
</evidence>
<name>A0A518DQS8_9BACT</name>
<evidence type="ECO:0000313" key="4">
    <source>
        <dbReference type="EMBL" id="QDU94174.1"/>
    </source>
</evidence>
<dbReference type="EMBL" id="CP036433">
    <property type="protein sequence ID" value="QDU94174.1"/>
    <property type="molecule type" value="Genomic_DNA"/>
</dbReference>
<dbReference type="SUPFAM" id="SSF49373">
    <property type="entry name" value="Invasin/intimin cell-adhesion fragments"/>
    <property type="match status" value="1"/>
</dbReference>
<keyword evidence="1" id="KW-0732">Signal</keyword>
<evidence type="ECO:0000259" key="3">
    <source>
        <dbReference type="Pfam" id="PF07587"/>
    </source>
</evidence>
<evidence type="ECO:0008006" key="6">
    <source>
        <dbReference type="Google" id="ProtNLM"/>
    </source>
</evidence>
<feature type="signal peptide" evidence="1">
    <location>
        <begin position="1"/>
        <end position="33"/>
    </location>
</feature>
<protein>
    <recommendedName>
        <fullName evidence="6">BIG2 domain-containing protein</fullName>
    </recommendedName>
</protein>